<proteinExistence type="predicted"/>
<accession>A0A4C1YYH0</accession>
<feature type="compositionally biased region" description="Polar residues" evidence="1">
    <location>
        <begin position="128"/>
        <end position="145"/>
    </location>
</feature>
<evidence type="ECO:0000313" key="2">
    <source>
        <dbReference type="EMBL" id="GBP79992.1"/>
    </source>
</evidence>
<gene>
    <name evidence="2" type="ORF">EVAR_77448_1</name>
</gene>
<dbReference type="EMBL" id="BGZK01001441">
    <property type="protein sequence ID" value="GBP79992.1"/>
    <property type="molecule type" value="Genomic_DNA"/>
</dbReference>
<feature type="region of interest" description="Disordered" evidence="1">
    <location>
        <begin position="121"/>
        <end position="156"/>
    </location>
</feature>
<sequence>MPSLRNVYEVSLKDRRKNSDVREWCDLKENVVIGVEEDALLWFGYLERLNKSMNKSIKRMCMMERLAKDALKIVIMNQNDGYKIQNGGRGAKKFIPYLVTYHSYDLVKKRLDSSTRGAAGTYHEQTEKNNSSAWSGHSCAPQSLNPGGWEENENNTRELKNDEENIIDFSDAFKEIDSDVSDDVEEMYSDSVGGEILNDTRLVSGGALLTETRLVSGGELLNETRLVSGRCVLIETRLVSGSGGELLYDTWLVSGGELLYETWLVSGGELLNETRLVSGRCVLIETWLVSGVEVSYLTRPGWSVGVSYFAETWLVSGGELLSRDPASQWEVRSCETRLVSGGEILNETRLVSGVGGELLYETWLVSGGELLNETRLVSGRCVLIETRLVSGGELLNETRLVNGRCVLIETRLVSGVGSELLYETWLVSGGELLNENRLVSGRCVLIETRLVSGGEILNDTRLVSGRCVLIETRLVSGGELLNETRLVSGRCVLIETRWLVEVSYLTDPASQWRAVHFIAPSRDPLAKFQKYFPVSFVVKESRKTMPRDYDASARLGLCTLSPEDWAFFENVQYILDLIGGARAVRRILQLKPVQVLSESAVSR</sequence>
<dbReference type="AlphaFoldDB" id="A0A4C1YYH0"/>
<dbReference type="Proteomes" id="UP000299102">
    <property type="component" value="Unassembled WGS sequence"/>
</dbReference>
<comment type="caution">
    <text evidence="2">The sequence shown here is derived from an EMBL/GenBank/DDBJ whole genome shotgun (WGS) entry which is preliminary data.</text>
</comment>
<protein>
    <submittedName>
        <fullName evidence="2">Uncharacterized protein</fullName>
    </submittedName>
</protein>
<evidence type="ECO:0000256" key="1">
    <source>
        <dbReference type="SAM" id="MobiDB-lite"/>
    </source>
</evidence>
<dbReference type="OrthoDB" id="9535405at2759"/>
<evidence type="ECO:0000313" key="3">
    <source>
        <dbReference type="Proteomes" id="UP000299102"/>
    </source>
</evidence>
<dbReference type="STRING" id="151549.A0A4C1YYH0"/>
<organism evidence="2 3">
    <name type="scientific">Eumeta variegata</name>
    <name type="common">Bagworm moth</name>
    <name type="synonym">Eumeta japonica</name>
    <dbReference type="NCBI Taxonomy" id="151549"/>
    <lineage>
        <taxon>Eukaryota</taxon>
        <taxon>Metazoa</taxon>
        <taxon>Ecdysozoa</taxon>
        <taxon>Arthropoda</taxon>
        <taxon>Hexapoda</taxon>
        <taxon>Insecta</taxon>
        <taxon>Pterygota</taxon>
        <taxon>Neoptera</taxon>
        <taxon>Endopterygota</taxon>
        <taxon>Lepidoptera</taxon>
        <taxon>Glossata</taxon>
        <taxon>Ditrysia</taxon>
        <taxon>Tineoidea</taxon>
        <taxon>Psychidae</taxon>
        <taxon>Oiketicinae</taxon>
        <taxon>Eumeta</taxon>
    </lineage>
</organism>
<name>A0A4C1YYH0_EUMVA</name>
<reference evidence="2 3" key="1">
    <citation type="journal article" date="2019" name="Commun. Biol.">
        <title>The bagworm genome reveals a unique fibroin gene that provides high tensile strength.</title>
        <authorList>
            <person name="Kono N."/>
            <person name="Nakamura H."/>
            <person name="Ohtoshi R."/>
            <person name="Tomita M."/>
            <person name="Numata K."/>
            <person name="Arakawa K."/>
        </authorList>
    </citation>
    <scope>NUCLEOTIDE SEQUENCE [LARGE SCALE GENOMIC DNA]</scope>
</reference>
<keyword evidence="3" id="KW-1185">Reference proteome</keyword>